<comment type="caution">
    <text evidence="10">The sequence shown here is derived from an EMBL/GenBank/DDBJ whole genome shotgun (WGS) entry which is preliminary data.</text>
</comment>
<evidence type="ECO:0000259" key="7">
    <source>
        <dbReference type="Pfam" id="PF00082"/>
    </source>
</evidence>
<evidence type="ECO:0000256" key="4">
    <source>
        <dbReference type="ARBA" id="ARBA00022825"/>
    </source>
</evidence>
<dbReference type="InterPro" id="IPR037045">
    <property type="entry name" value="S8pro/Inhibitor_I9_sf"/>
</dbReference>
<dbReference type="FunFam" id="3.40.50.200:FF:000014">
    <property type="entry name" value="Proteinase K"/>
    <property type="match status" value="1"/>
</dbReference>
<accession>A0A495V9I2</accession>
<dbReference type="Proteomes" id="UP000274556">
    <property type="component" value="Unassembled WGS sequence"/>
</dbReference>
<keyword evidence="11" id="KW-1185">Reference proteome</keyword>
<feature type="domain" description="Inhibitor I9" evidence="8">
    <location>
        <begin position="47"/>
        <end position="122"/>
    </location>
</feature>
<feature type="domain" description="Bacterial repeat" evidence="9">
    <location>
        <begin position="638"/>
        <end position="713"/>
    </location>
</feature>
<dbReference type="PROSITE" id="PS00136">
    <property type="entry name" value="SUBTILASE_ASP"/>
    <property type="match status" value="1"/>
</dbReference>
<dbReference type="InterPro" id="IPR036852">
    <property type="entry name" value="Peptidase_S8/S53_dom_sf"/>
</dbReference>
<reference evidence="10 11" key="1">
    <citation type="submission" date="2018-10" db="EMBL/GenBank/DDBJ databases">
        <title>Genomic Encyclopedia of Archaeal and Bacterial Type Strains, Phase II (KMG-II): from individual species to whole genera.</title>
        <authorList>
            <person name="Goeker M."/>
        </authorList>
    </citation>
    <scope>NUCLEOTIDE SEQUENCE [LARGE SCALE GENOMIC DNA]</scope>
    <source>
        <strain evidence="10 11">DSM 235</strain>
    </source>
</reference>
<dbReference type="SUPFAM" id="SSF69318">
    <property type="entry name" value="Integrin alpha N-terminal domain"/>
    <property type="match status" value="1"/>
</dbReference>
<dbReference type="InterPro" id="IPR010259">
    <property type="entry name" value="S8pro/Inhibitor_I9"/>
</dbReference>
<evidence type="ECO:0000256" key="6">
    <source>
        <dbReference type="RuleBase" id="RU003355"/>
    </source>
</evidence>
<dbReference type="SUPFAM" id="SSF54897">
    <property type="entry name" value="Protease propeptides/inhibitors"/>
    <property type="match status" value="1"/>
</dbReference>
<proteinExistence type="inferred from homology"/>
<dbReference type="Pfam" id="PF05922">
    <property type="entry name" value="Inhibitor_I9"/>
    <property type="match status" value="1"/>
</dbReference>
<dbReference type="InterPro" id="IPR000209">
    <property type="entry name" value="Peptidase_S8/S53_dom"/>
</dbReference>
<dbReference type="PROSITE" id="PS00138">
    <property type="entry name" value="SUBTILASE_SER"/>
    <property type="match status" value="1"/>
</dbReference>
<dbReference type="GO" id="GO:0004252">
    <property type="term" value="F:serine-type endopeptidase activity"/>
    <property type="evidence" value="ECO:0007669"/>
    <property type="project" value="UniProtKB-UniRule"/>
</dbReference>
<dbReference type="InterPro" id="IPR023828">
    <property type="entry name" value="Peptidase_S8_Ser-AS"/>
</dbReference>
<sequence length="965" mass="99066">MAVLLAVGTLPGTLWAAQDAPTRSSPVLEQASQTAARPGHDAIPGHYIVVFEDAAFSASARARGRLANEVERIGRSLAQGYGAAVESRWSHALQGMSVRMSAQAAAALAKDPRVALVEQDTRFFAASVQSPVVWGLDRIDQRDLPLDNTYRYSNGAESVTAYVLDSGIRVSHAEFAGRAVWGINVVGDGIDTDCEGHGTHVAATLGGATYGVAKQVGLVAVKVLDCGGGGSASGIISGIEWMIAHAQRPAVANLSVVGPNTASVNLAVAHAVDAGITVVVAAGNDNGDACFRSPASAPDAITVGSTTNLDLRSSFSNWGACLDLFAPGSAILSAYIGSDSATRTLNGTSMAAPHVAGAAAHYLQTDPGATPATVATRLLENATAGRVGDPGSGSANRLLFTAFSTDREPSLSVNRLGLGRVSSLPAGIDCGAACGAAFERGSVVDLTATAGVGFTFSGWSGACAGTGSCRLTMDGDRTATATFVDPYGSTEVFPPGGVWPDGWTGSPDSDADWTLATYPVAEGHVSLRSGPVAHGGRSSIEVTRAFTQGRVSFDWTVSSEADRDGVSFFVDGVLVGRLSGCANWSASCWRSVNHQLPAGTHTLTWSYEKDGSVSGGLDAAWLDNVVLPPVVAPAPVRLEVTKTGGGRVISAPNGIDCGTRCSADFGSDSEVLLTAAPDPGYAFGGWSGSCAGSAATCRLTMSTARSVGASFNRLAGATFAGLYSPAAGAFYLRGAHSGGAADIAFGFGPQSSAWIPLAGDWDGDGRTTVGLYNRAAGSFHLRNMHAGGSSDVVFGFGPRSSTWTPLAGDWNGDGRTTVGLYNAVTGTFFLRNALAGGAADLTFRFGPQVSTWVPLAGDWNGDGRTTVGLYNPRTGTFHLRNAHAGGAADLTFGFGPPSSTWTPLAGDWNGDGRTTVGLYNRASGTFYFRNSHNGGAADITFGFGPRPSSWTALTGTWFLFSDTGK</sequence>
<dbReference type="PANTHER" id="PTHR43806:SF11">
    <property type="entry name" value="CEREVISIN-RELATED"/>
    <property type="match status" value="1"/>
</dbReference>
<comment type="similarity">
    <text evidence="1 5 6">Belongs to the peptidase S8 family.</text>
</comment>
<feature type="active site" description="Charge relay system" evidence="5">
    <location>
        <position position="197"/>
    </location>
</feature>
<evidence type="ECO:0000256" key="5">
    <source>
        <dbReference type="PROSITE-ProRule" id="PRU01240"/>
    </source>
</evidence>
<keyword evidence="3 5" id="KW-0378">Hydrolase</keyword>
<dbReference type="SUPFAM" id="SSF52743">
    <property type="entry name" value="Subtilisin-like"/>
    <property type="match status" value="1"/>
</dbReference>
<evidence type="ECO:0000259" key="8">
    <source>
        <dbReference type="Pfam" id="PF05922"/>
    </source>
</evidence>
<dbReference type="InterPro" id="IPR044060">
    <property type="entry name" value="Bacterial_rp_domain"/>
</dbReference>
<evidence type="ECO:0000313" key="10">
    <source>
        <dbReference type="EMBL" id="RKT44448.1"/>
    </source>
</evidence>
<dbReference type="Gene3D" id="3.40.50.200">
    <property type="entry name" value="Peptidase S8/S53 domain"/>
    <property type="match status" value="1"/>
</dbReference>
<feature type="active site" description="Charge relay system" evidence="5">
    <location>
        <position position="165"/>
    </location>
</feature>
<feature type="active site" description="Charge relay system" evidence="5">
    <location>
        <position position="349"/>
    </location>
</feature>
<dbReference type="InterPro" id="IPR050131">
    <property type="entry name" value="Peptidase_S8_subtilisin-like"/>
</dbReference>
<feature type="domain" description="Bacterial repeat" evidence="9">
    <location>
        <begin position="434"/>
        <end position="483"/>
    </location>
</feature>
<evidence type="ECO:0000313" key="11">
    <source>
        <dbReference type="Proteomes" id="UP000274556"/>
    </source>
</evidence>
<evidence type="ECO:0000256" key="2">
    <source>
        <dbReference type="ARBA" id="ARBA00022670"/>
    </source>
</evidence>
<feature type="domain" description="Peptidase S8/S53" evidence="7">
    <location>
        <begin position="163"/>
        <end position="388"/>
    </location>
</feature>
<dbReference type="EMBL" id="RBXL01000001">
    <property type="protein sequence ID" value="RKT44448.1"/>
    <property type="molecule type" value="Genomic_DNA"/>
</dbReference>
<keyword evidence="2 5" id="KW-0645">Protease</keyword>
<dbReference type="Pfam" id="PF00082">
    <property type="entry name" value="Peptidase_S8"/>
    <property type="match status" value="1"/>
</dbReference>
<protein>
    <submittedName>
        <fullName evidence="10">Peptidase inhibitor I9</fullName>
    </submittedName>
</protein>
<dbReference type="AlphaFoldDB" id="A0A495V9I2"/>
<dbReference type="Gene3D" id="3.30.70.80">
    <property type="entry name" value="Peptidase S8 propeptide/proteinase inhibitor I9"/>
    <property type="match status" value="1"/>
</dbReference>
<keyword evidence="4 5" id="KW-0720">Serine protease</keyword>
<dbReference type="Pfam" id="PF18998">
    <property type="entry name" value="Flg_new_2"/>
    <property type="match status" value="2"/>
</dbReference>
<name>A0A495V9I2_9GAMM</name>
<dbReference type="PROSITE" id="PS51892">
    <property type="entry name" value="SUBTILASE"/>
    <property type="match status" value="1"/>
</dbReference>
<dbReference type="InterPro" id="IPR028994">
    <property type="entry name" value="Integrin_alpha_N"/>
</dbReference>
<evidence type="ECO:0000259" key="9">
    <source>
        <dbReference type="Pfam" id="PF18998"/>
    </source>
</evidence>
<dbReference type="CDD" id="cd04077">
    <property type="entry name" value="Peptidases_S8_PCSK9_ProteinaseK_like"/>
    <property type="match status" value="1"/>
</dbReference>
<dbReference type="GO" id="GO:0006508">
    <property type="term" value="P:proteolysis"/>
    <property type="evidence" value="ECO:0007669"/>
    <property type="project" value="UniProtKB-KW"/>
</dbReference>
<dbReference type="PRINTS" id="PR00723">
    <property type="entry name" value="SUBTILISIN"/>
</dbReference>
<organism evidence="10 11">
    <name type="scientific">Thiocapsa rosea</name>
    <dbReference type="NCBI Taxonomy" id="69360"/>
    <lineage>
        <taxon>Bacteria</taxon>
        <taxon>Pseudomonadati</taxon>
        <taxon>Pseudomonadota</taxon>
        <taxon>Gammaproteobacteria</taxon>
        <taxon>Chromatiales</taxon>
        <taxon>Chromatiaceae</taxon>
        <taxon>Thiocapsa</taxon>
    </lineage>
</organism>
<dbReference type="PANTHER" id="PTHR43806">
    <property type="entry name" value="PEPTIDASE S8"/>
    <property type="match status" value="1"/>
</dbReference>
<dbReference type="InterPro" id="IPR034193">
    <property type="entry name" value="PCSK9_ProteinaseK-like"/>
</dbReference>
<evidence type="ECO:0000256" key="1">
    <source>
        <dbReference type="ARBA" id="ARBA00011073"/>
    </source>
</evidence>
<evidence type="ECO:0000256" key="3">
    <source>
        <dbReference type="ARBA" id="ARBA00022801"/>
    </source>
</evidence>
<gene>
    <name evidence="10" type="ORF">BDD21_1830</name>
</gene>
<dbReference type="InterPro" id="IPR023827">
    <property type="entry name" value="Peptidase_S8_Asp-AS"/>
</dbReference>
<dbReference type="InterPro" id="IPR015500">
    <property type="entry name" value="Peptidase_S8_subtilisin-rel"/>
</dbReference>
<dbReference type="GO" id="GO:0005615">
    <property type="term" value="C:extracellular space"/>
    <property type="evidence" value="ECO:0007669"/>
    <property type="project" value="TreeGrafter"/>
</dbReference>